<comment type="caution">
    <text evidence="1">The sequence shown here is derived from an EMBL/GenBank/DDBJ whole genome shotgun (WGS) entry which is preliminary data.</text>
</comment>
<dbReference type="Proteomes" id="UP001230685">
    <property type="component" value="Unassembled WGS sequence"/>
</dbReference>
<dbReference type="InterPro" id="IPR036768">
    <property type="entry name" value="PolIII_chi_sf"/>
</dbReference>
<dbReference type="Gene3D" id="3.40.50.10110">
    <property type="entry name" value="DNA polymerase III subunit chi"/>
    <property type="match status" value="1"/>
</dbReference>
<dbReference type="NCBIfam" id="NF004347">
    <property type="entry name" value="PRK05728.1-4"/>
    <property type="match status" value="1"/>
</dbReference>
<name>A0ABT9EH27_9SPHN</name>
<dbReference type="PANTHER" id="PTHR38767:SF1">
    <property type="entry name" value="DNA POLYMERASE III SUBUNIT CHI"/>
    <property type="match status" value="1"/>
</dbReference>
<proteinExistence type="predicted"/>
<sequence length="146" mass="16344">MQVDFYHLTATPLDRALPRIAERIVAGGGRLLVVSGAEDQRRHLDRHLWAYTPESFLPHAETGGPDDADQPILIAATSDAANGARHIALVDGVWRDDALAFDRAFHFFDDDRIQDARLAWKALAGRDGIERRYWKQGDGGRWEQAA</sequence>
<dbReference type="SUPFAM" id="SSF102400">
    <property type="entry name" value="DNA polymerase III chi subunit"/>
    <property type="match status" value="1"/>
</dbReference>
<reference evidence="1 2" key="1">
    <citation type="submission" date="2023-07" db="EMBL/GenBank/DDBJ databases">
        <authorList>
            <person name="Kim M.K."/>
        </authorList>
    </citation>
    <scope>NUCLEOTIDE SEQUENCE [LARGE SCALE GENOMIC DNA]</scope>
    <source>
        <strain evidence="1 2">KR1UV-12</strain>
    </source>
</reference>
<dbReference type="RefSeq" id="WP_305171709.1">
    <property type="nucleotide sequence ID" value="NZ_JAUUDS010000001.1"/>
</dbReference>
<dbReference type="EMBL" id="JAUUDS010000001">
    <property type="protein sequence ID" value="MDP1026150.1"/>
    <property type="molecule type" value="Genomic_DNA"/>
</dbReference>
<gene>
    <name evidence="1" type="ORF">Q5H91_02910</name>
</gene>
<organism evidence="1 2">
    <name type="scientific">Sphingomonas aurea</name>
    <dbReference type="NCBI Taxonomy" id="3063994"/>
    <lineage>
        <taxon>Bacteria</taxon>
        <taxon>Pseudomonadati</taxon>
        <taxon>Pseudomonadota</taxon>
        <taxon>Alphaproteobacteria</taxon>
        <taxon>Sphingomonadales</taxon>
        <taxon>Sphingomonadaceae</taxon>
        <taxon>Sphingomonas</taxon>
    </lineage>
</organism>
<evidence type="ECO:0000313" key="1">
    <source>
        <dbReference type="EMBL" id="MDP1026150.1"/>
    </source>
</evidence>
<accession>A0ABT9EH27</accession>
<dbReference type="GO" id="GO:0003887">
    <property type="term" value="F:DNA-directed DNA polymerase activity"/>
    <property type="evidence" value="ECO:0007669"/>
    <property type="project" value="UniProtKB-EC"/>
</dbReference>
<dbReference type="InterPro" id="IPR007459">
    <property type="entry name" value="DNA_pol3_chi"/>
</dbReference>
<protein>
    <submittedName>
        <fullName evidence="1">DNA polymerase III subunit chi</fullName>
        <ecNumber evidence="1">2.7.7.7</ecNumber>
    </submittedName>
</protein>
<evidence type="ECO:0000313" key="2">
    <source>
        <dbReference type="Proteomes" id="UP001230685"/>
    </source>
</evidence>
<keyword evidence="1" id="KW-0548">Nucleotidyltransferase</keyword>
<keyword evidence="1" id="KW-0808">Transferase</keyword>
<keyword evidence="2" id="KW-1185">Reference proteome</keyword>
<dbReference type="Pfam" id="PF04364">
    <property type="entry name" value="DNA_pol3_chi"/>
    <property type="match status" value="1"/>
</dbReference>
<dbReference type="PANTHER" id="PTHR38767">
    <property type="entry name" value="DNA POLYMERASE III SUBUNIT CHI"/>
    <property type="match status" value="1"/>
</dbReference>
<dbReference type="EC" id="2.7.7.7" evidence="1"/>